<gene>
    <name evidence="18" type="primary">METTL17</name>
    <name evidence="18" type="ORF">FOL46_007635</name>
</gene>
<dbReference type="SUPFAM" id="SSF56047">
    <property type="entry name" value="Ribosomal protein S8"/>
    <property type="match status" value="1"/>
</dbReference>
<dbReference type="EMBL" id="JABANN010000055">
    <property type="protein sequence ID" value="KAF4673237.1"/>
    <property type="molecule type" value="Genomic_DNA"/>
</dbReference>
<evidence type="ECO:0000256" key="3">
    <source>
        <dbReference type="ARBA" id="ARBA00006471"/>
    </source>
</evidence>
<dbReference type="GO" id="GO:0032259">
    <property type="term" value="P:methylation"/>
    <property type="evidence" value="ECO:0007669"/>
    <property type="project" value="UniProtKB-KW"/>
</dbReference>
<evidence type="ECO:0000313" key="19">
    <source>
        <dbReference type="Proteomes" id="UP000572268"/>
    </source>
</evidence>
<feature type="domain" description="Ubiquitin-like" evidence="17">
    <location>
        <begin position="196"/>
        <end position="254"/>
    </location>
</feature>
<keyword evidence="9" id="KW-0809">Transit peptide</keyword>
<dbReference type="InterPro" id="IPR000626">
    <property type="entry name" value="Ubiquitin-like_dom"/>
</dbReference>
<dbReference type="Pfam" id="PF00031">
    <property type="entry name" value="Cystatin"/>
    <property type="match status" value="1"/>
</dbReference>
<dbReference type="InterPro" id="IPR046350">
    <property type="entry name" value="Cystatin_sf"/>
</dbReference>
<dbReference type="CDD" id="cd00042">
    <property type="entry name" value="CY"/>
    <property type="match status" value="1"/>
</dbReference>
<dbReference type="Gene3D" id="3.30.1490.10">
    <property type="match status" value="1"/>
</dbReference>
<feature type="compositionally biased region" description="Basic and acidic residues" evidence="16">
    <location>
        <begin position="666"/>
        <end position="678"/>
    </location>
</feature>
<dbReference type="PANTHER" id="PTHR13184:SF5">
    <property type="entry name" value="METHYLTRANSFERASE-LIKE PROTEIN 17, MITOCHONDRIAL"/>
    <property type="match status" value="1"/>
</dbReference>
<evidence type="ECO:0000256" key="9">
    <source>
        <dbReference type="ARBA" id="ARBA00022946"/>
    </source>
</evidence>
<dbReference type="InterPro" id="IPR018073">
    <property type="entry name" value="Prot_inh_cystat_CS"/>
</dbReference>
<feature type="compositionally biased region" description="Basic and acidic residues" evidence="16">
    <location>
        <begin position="540"/>
        <end position="551"/>
    </location>
</feature>
<dbReference type="InterPro" id="IPR029071">
    <property type="entry name" value="Ubiquitin-like_domsf"/>
</dbReference>
<evidence type="ECO:0000259" key="17">
    <source>
        <dbReference type="PROSITE" id="PS50053"/>
    </source>
</evidence>
<dbReference type="InterPro" id="IPR000010">
    <property type="entry name" value="Cystatin_dom"/>
</dbReference>
<dbReference type="PROSITE" id="PS50053">
    <property type="entry name" value="UBIQUITIN_2"/>
    <property type="match status" value="1"/>
</dbReference>
<dbReference type="InterPro" id="IPR015324">
    <property type="entry name" value="Ribosomal_Rsm22-like"/>
</dbReference>
<feature type="region of interest" description="Disordered" evidence="16">
    <location>
        <begin position="329"/>
        <end position="419"/>
    </location>
</feature>
<feature type="compositionally biased region" description="Polar residues" evidence="16">
    <location>
        <begin position="153"/>
        <end position="168"/>
    </location>
</feature>
<dbReference type="Gene3D" id="3.10.20.90">
    <property type="entry name" value="Phosphatidylinositol 3-kinase Catalytic Subunit, Chain A, domain 1"/>
    <property type="match status" value="1"/>
</dbReference>
<dbReference type="Proteomes" id="UP000572268">
    <property type="component" value="Unassembled WGS sequence"/>
</dbReference>
<name>A0A7J6MPJ4_PEROL</name>
<dbReference type="SMART" id="SM00043">
    <property type="entry name" value="CY"/>
    <property type="match status" value="1"/>
</dbReference>
<proteinExistence type="inferred from homology"/>
<comment type="caution">
    <text evidence="18">The sequence shown here is derived from an EMBL/GenBank/DDBJ whole genome shotgun (WGS) entry which is preliminary data.</text>
</comment>
<evidence type="ECO:0000256" key="5">
    <source>
        <dbReference type="ARBA" id="ARBA00022490"/>
    </source>
</evidence>
<evidence type="ECO:0000256" key="13">
    <source>
        <dbReference type="ARBA" id="ARBA00023128"/>
    </source>
</evidence>
<dbReference type="InterPro" id="IPR000630">
    <property type="entry name" value="Ribosomal_uS8"/>
</dbReference>
<dbReference type="SMART" id="SM00213">
    <property type="entry name" value="UBQ"/>
    <property type="match status" value="1"/>
</dbReference>
<keyword evidence="18" id="KW-0489">Methyltransferase</keyword>
<dbReference type="GO" id="GO:0006412">
    <property type="term" value="P:translation"/>
    <property type="evidence" value="ECO:0007669"/>
    <property type="project" value="InterPro"/>
</dbReference>
<dbReference type="PROSITE" id="PS00287">
    <property type="entry name" value="CYSTATIN"/>
    <property type="match status" value="1"/>
</dbReference>
<evidence type="ECO:0000256" key="1">
    <source>
        <dbReference type="ARBA" id="ARBA00004173"/>
    </source>
</evidence>
<sequence>MQKACEMVTSLLTATAPVQRCPYSTMNVHLLKLLQREGFIRGFVVEGNRINILLKRYQFAPVIRNIQVVSKPSRDIWLLPHELKERTGMNTGTWVMQTPEGFMTHRECIELGVGGKVIFAINNVGDAGREESCSIFAFLMSSPDQPSASSTSKDTPMGNTNAATSNEDTPAEDGTWVVHVRRMNGVTLTYNVNPHTETVADLMDRIHREAEIDPMLQRLIFRGQVISHEPNKHLDEFLTESGQTVHMVVAPDSGRGATGGGGPQQGSPNDVPPQIGNIFSALLPPGLMSGNGQFVIPGEVPGNGGPEGGMPGAAHVVMQSFQLDPTTGQIIGDEQQQGGGGAIPLPFGGIFGRPPMSRRTPATTSANGSGQSANPQPPSGDSSASAPRRSSPGPAQARAANTSSQTPEGGNGGGNGVQQMISGLSQLFGNLASGAQPTAAAGAGGGSAVTATFSTSADNRPSAARPRSQSARVSRRNDSSSSGPSDGRTRGRAFPSARRTSRPSSVGQRPTGSGEAAVAADANRIPVSPPEQAPVSRAYGAREEELQRRAEQTPGLPWRTLIDSDARVDHLMSHLSQLPGPRHYRGSDDLPTFLRNYQRLLLSAAQMVGDVSLMLQSDASRGAEAPPNPQRQDDLAYLARMLAELTDTSEMMVSVVNRTWCDMFDPEGRGQVRTRDQDENGTQTVEAPEPSAPSTTPSGPPAATDAGAPSVQGGAPTLGSTSNQGDAEGAESSTRRPEESARQQPSASEETSGERARLGRNLDNEQSPLIRYLGEEGNQSAHKVEETDAGEEVLDEEPCTVPEGYVIPLPDAAVQQQRSEGDVGQCQDAAMSSVEEAGPCLSPDGPTLPEDSAQKTAASRPSNGQSDMDASSSTAEHAAAQRWSSEAPRTAVDEQSRQPPEGLNLEDMNALLGSAVERLSTNYQQLQDPDSELSTRYPALHALLEAAAAAASKAAKSGLVFLLILMTSMRTMCGGLGEAMAADDTVRSLCNKVRPAIEQSNKSNAALSEFEPISYRSQVVAGTNYFVKIKVGPDAYAHARIFQPLPCYGSTPELGGVQAARPLKALPPPRAVAVATGAVAAPRVIHPFLPTRGIDGGVEAEDESASSNPYVQWFQLHMNNEAITRGFKFDRHFGSPSELDPLYVVELDNLAMCTQKTNFLNPLLRAKIIRLLRDFGNKKDVERYARYVMQRQRSRSSTELPRVLSSAFLPEKEEDKDKTRLDRITKGQHFQELKHTMPELFDPERSQEISELQRLSIAHAEDSRHRLYQQFYSPEAAVAYLAHRFSPAYAVNFRVLHEVMKRCPDFKPTSILDYGSGPAPSVCAAMDVWGQRLIKQVTCIEPSVHMKQMGKYMLSDFSANVEWSSQLYDSKNQRQGIITISYVLMHLKGQEARDLLVRNLWNRLEDGGVLVVIEAGTPTGFRFIHHIRELFIMQLPPKAFHFVAPCPHESMCPLATTGRDWCHFHQGVKRLPHYVYNKGSQARHVEWDKFSFLVVRKGVGESVYQLAAVS</sequence>
<evidence type="ECO:0000313" key="18">
    <source>
        <dbReference type="EMBL" id="KAF4673237.1"/>
    </source>
</evidence>
<dbReference type="Pfam" id="PF09243">
    <property type="entry name" value="Rsm22"/>
    <property type="match status" value="1"/>
</dbReference>
<evidence type="ECO:0000256" key="6">
    <source>
        <dbReference type="ARBA" id="ARBA00022690"/>
    </source>
</evidence>
<feature type="compositionally biased region" description="Basic and acidic residues" evidence="16">
    <location>
        <begin position="752"/>
        <end position="763"/>
    </location>
</feature>
<keyword evidence="10" id="KW-0689">Ribosomal protein</keyword>
<keyword evidence="13" id="KW-0496">Mitochondrion</keyword>
<keyword evidence="7" id="KW-0789">Thiol protease inhibitor</keyword>
<feature type="compositionally biased region" description="Polar residues" evidence="16">
    <location>
        <begin position="502"/>
        <end position="511"/>
    </location>
</feature>
<dbReference type="GO" id="GO:0046872">
    <property type="term" value="F:metal ion binding"/>
    <property type="evidence" value="ECO:0007669"/>
    <property type="project" value="UniProtKB-KW"/>
</dbReference>
<comment type="subcellular location">
    <subcellularLocation>
        <location evidence="2">Cytoplasm</location>
    </subcellularLocation>
    <subcellularLocation>
        <location evidence="1">Mitochondrion</location>
    </subcellularLocation>
</comment>
<evidence type="ECO:0000256" key="2">
    <source>
        <dbReference type="ARBA" id="ARBA00004496"/>
    </source>
</evidence>
<keyword evidence="14" id="KW-0687">Ribonucleoprotein</keyword>
<dbReference type="GO" id="GO:0004869">
    <property type="term" value="F:cysteine-type endopeptidase inhibitor activity"/>
    <property type="evidence" value="ECO:0007669"/>
    <property type="project" value="UniProtKB-KW"/>
</dbReference>
<dbReference type="GO" id="GO:0051536">
    <property type="term" value="F:iron-sulfur cluster binding"/>
    <property type="evidence" value="ECO:0007669"/>
    <property type="project" value="UniProtKB-KW"/>
</dbReference>
<comment type="function">
    <text evidence="15">Mitochondrial ribosome (mitoribosome) assembly factor. Binds at the interface of the head and body domains of the mitochondrial small ribosomal subunit (mt-SSU), occluding the mRNA channel and preventing compaction of the head domain towards the body. Probable inactive methyltransferase: retains the characteristic folding and ability to bind S-adenosyl-L-methionine, but it probably lost its methyltransferase activity.</text>
</comment>
<dbReference type="PANTHER" id="PTHR13184">
    <property type="entry name" value="37S RIBOSOMAL PROTEIN S22"/>
    <property type="match status" value="1"/>
</dbReference>
<comment type="similarity">
    <text evidence="4">Belongs to the cystatin family.</text>
</comment>
<evidence type="ECO:0000256" key="15">
    <source>
        <dbReference type="ARBA" id="ARBA00045681"/>
    </source>
</evidence>
<evidence type="ECO:0000256" key="4">
    <source>
        <dbReference type="ARBA" id="ARBA00009403"/>
    </source>
</evidence>
<dbReference type="SUPFAM" id="SSF54236">
    <property type="entry name" value="Ubiquitin-like"/>
    <property type="match status" value="1"/>
</dbReference>
<dbReference type="SUPFAM" id="SSF53335">
    <property type="entry name" value="S-adenosyl-L-methionine-dependent methyltransferases"/>
    <property type="match status" value="1"/>
</dbReference>
<comment type="similarity">
    <text evidence="3">Belongs to the universal ribosomal protein uS8 family.</text>
</comment>
<evidence type="ECO:0000256" key="10">
    <source>
        <dbReference type="ARBA" id="ARBA00022980"/>
    </source>
</evidence>
<feature type="compositionally biased region" description="Polar residues" evidence="16">
    <location>
        <begin position="854"/>
        <end position="875"/>
    </location>
</feature>
<feature type="region of interest" description="Disordered" evidence="16">
    <location>
        <begin position="663"/>
        <end position="794"/>
    </location>
</feature>
<dbReference type="Gene3D" id="3.40.50.150">
    <property type="entry name" value="Vaccinia Virus protein VP39"/>
    <property type="match status" value="1"/>
</dbReference>
<evidence type="ECO:0000256" key="16">
    <source>
        <dbReference type="SAM" id="MobiDB-lite"/>
    </source>
</evidence>
<feature type="region of interest" description="Disordered" evidence="16">
    <location>
        <begin position="252"/>
        <end position="274"/>
    </location>
</feature>
<dbReference type="GO" id="GO:0003735">
    <property type="term" value="F:structural constituent of ribosome"/>
    <property type="evidence" value="ECO:0007669"/>
    <property type="project" value="InterPro"/>
</dbReference>
<organism evidence="18 19">
    <name type="scientific">Perkinsus olseni</name>
    <name type="common">Perkinsus atlanticus</name>
    <dbReference type="NCBI Taxonomy" id="32597"/>
    <lineage>
        <taxon>Eukaryota</taxon>
        <taxon>Sar</taxon>
        <taxon>Alveolata</taxon>
        <taxon>Perkinsozoa</taxon>
        <taxon>Perkinsea</taxon>
        <taxon>Perkinsida</taxon>
        <taxon>Perkinsidae</taxon>
        <taxon>Perkinsus</taxon>
    </lineage>
</organism>
<dbReference type="Gene3D" id="3.10.450.10">
    <property type="match status" value="1"/>
</dbReference>
<feature type="compositionally biased region" description="Low complexity" evidence="16">
    <location>
        <begin position="686"/>
        <end position="710"/>
    </location>
</feature>
<evidence type="ECO:0000256" key="14">
    <source>
        <dbReference type="ARBA" id="ARBA00023274"/>
    </source>
</evidence>
<reference evidence="18 19" key="1">
    <citation type="submission" date="2020-04" db="EMBL/GenBank/DDBJ databases">
        <title>Perkinsus olseni comparative genomics.</title>
        <authorList>
            <person name="Bogema D.R."/>
        </authorList>
    </citation>
    <scope>NUCLEOTIDE SEQUENCE [LARGE SCALE GENOMIC DNA]</scope>
    <source>
        <strain evidence="18">ATCC PRA-31</strain>
    </source>
</reference>
<keyword evidence="8" id="KW-0479">Metal-binding</keyword>
<evidence type="ECO:0000256" key="12">
    <source>
        <dbReference type="ARBA" id="ARBA00023014"/>
    </source>
</evidence>
<dbReference type="InterPro" id="IPR052571">
    <property type="entry name" value="Mt_RNA_Methyltransferase"/>
</dbReference>
<keyword evidence="6" id="KW-0646">Protease inhibitor</keyword>
<evidence type="ECO:0000256" key="11">
    <source>
        <dbReference type="ARBA" id="ARBA00023004"/>
    </source>
</evidence>
<protein>
    <submittedName>
        <fullName evidence="18">Methyltransferase-like protein 17, mitochondrial</fullName>
    </submittedName>
</protein>
<feature type="region of interest" description="Disordered" evidence="16">
    <location>
        <begin position="145"/>
        <end position="173"/>
    </location>
</feature>
<dbReference type="Pfam" id="PF00410">
    <property type="entry name" value="Ribosomal_S8"/>
    <property type="match status" value="1"/>
</dbReference>
<evidence type="ECO:0000256" key="7">
    <source>
        <dbReference type="ARBA" id="ARBA00022704"/>
    </source>
</evidence>
<keyword evidence="11" id="KW-0408">Iron</keyword>
<evidence type="ECO:0000256" key="8">
    <source>
        <dbReference type="ARBA" id="ARBA00022723"/>
    </source>
</evidence>
<dbReference type="InterPro" id="IPR029063">
    <property type="entry name" value="SAM-dependent_MTases_sf"/>
</dbReference>
<dbReference type="SUPFAM" id="SSF54403">
    <property type="entry name" value="Cystatin/monellin"/>
    <property type="match status" value="1"/>
</dbReference>
<feature type="compositionally biased region" description="Polar residues" evidence="16">
    <location>
        <begin position="360"/>
        <end position="374"/>
    </location>
</feature>
<dbReference type="PRINTS" id="PR00295">
    <property type="entry name" value="STEFINA"/>
</dbReference>
<keyword evidence="12" id="KW-0411">Iron-sulfur</keyword>
<accession>A0A7J6MPJ4</accession>
<dbReference type="GO" id="GO:0008168">
    <property type="term" value="F:methyltransferase activity"/>
    <property type="evidence" value="ECO:0007669"/>
    <property type="project" value="UniProtKB-KW"/>
</dbReference>
<dbReference type="InterPro" id="IPR001713">
    <property type="entry name" value="Prot_inh_stefin"/>
</dbReference>
<dbReference type="GO" id="GO:0005763">
    <property type="term" value="C:mitochondrial small ribosomal subunit"/>
    <property type="evidence" value="ECO:0007669"/>
    <property type="project" value="TreeGrafter"/>
</dbReference>
<keyword evidence="18" id="KW-0808">Transferase</keyword>
<dbReference type="InterPro" id="IPR035987">
    <property type="entry name" value="Ribosomal_uS8_sf"/>
</dbReference>
<feature type="compositionally biased region" description="Low complexity" evidence="16">
    <location>
        <begin position="448"/>
        <end position="457"/>
    </location>
</feature>
<feature type="region of interest" description="Disordered" evidence="16">
    <location>
        <begin position="437"/>
        <end position="552"/>
    </location>
</feature>
<dbReference type="FunFam" id="3.10.450.10:FF:000001">
    <property type="entry name" value="Cystatin-A"/>
    <property type="match status" value="1"/>
</dbReference>
<dbReference type="Pfam" id="PF00240">
    <property type="entry name" value="ubiquitin"/>
    <property type="match status" value="1"/>
</dbReference>
<feature type="compositionally biased region" description="Low complexity" evidence="16">
    <location>
        <begin position="379"/>
        <end position="400"/>
    </location>
</feature>
<dbReference type="CDD" id="cd17039">
    <property type="entry name" value="Ubl_ubiquitin_like"/>
    <property type="match status" value="1"/>
</dbReference>
<keyword evidence="5" id="KW-0963">Cytoplasm</keyword>
<feature type="region of interest" description="Disordered" evidence="16">
    <location>
        <begin position="813"/>
        <end position="904"/>
    </location>
</feature>